<keyword evidence="4 6" id="KW-1133">Transmembrane helix</keyword>
<keyword evidence="5 6" id="KW-0472">Membrane</keyword>
<keyword evidence="9" id="KW-1185">Reference proteome</keyword>
<dbReference type="STRING" id="764299.STRIC_1416"/>
<evidence type="ECO:0000256" key="1">
    <source>
        <dbReference type="ARBA" id="ARBA00004651"/>
    </source>
</evidence>
<comment type="subcellular location">
    <subcellularLocation>
        <location evidence="1 6">Cell membrane</location>
        <topology evidence="1 6">Multi-pass membrane protein</topology>
    </subcellularLocation>
</comment>
<keyword evidence="2 6" id="KW-1003">Cell membrane</keyword>
<feature type="transmembrane region" description="Helical" evidence="6">
    <location>
        <begin position="93"/>
        <end position="110"/>
    </location>
</feature>
<accession>G5K3P5</accession>
<evidence type="ECO:0000256" key="5">
    <source>
        <dbReference type="ARBA" id="ARBA00023136"/>
    </source>
</evidence>
<dbReference type="OrthoDB" id="371137at2"/>
<feature type="domain" description="VTT" evidence="7">
    <location>
        <begin position="73"/>
        <end position="192"/>
    </location>
</feature>
<dbReference type="GO" id="GO:0005886">
    <property type="term" value="C:plasma membrane"/>
    <property type="evidence" value="ECO:0007669"/>
    <property type="project" value="UniProtKB-SubCell"/>
</dbReference>
<evidence type="ECO:0000313" key="8">
    <source>
        <dbReference type="EMBL" id="EHI69895.1"/>
    </source>
</evidence>
<sequence>MFSKLTQLNHKTLIHTLAVLGILSSIAFFIYFQKHPDFFAINGPFQHYLYQMGIWAPLIFILVQIIQVIYPIIPGGLTCVLGHVMFGPLWGFIYNSIGIFIGSIAAFLLARNYGETFAKAFVSDKTYDKYIPYLNKGSYFEGFLVTAFLLPGFPDDFLCMVSGLSKITLKKFITLFVISKPITLYLYTILTYHGIQSLSQFFHS</sequence>
<evidence type="ECO:0000256" key="6">
    <source>
        <dbReference type="RuleBase" id="RU366058"/>
    </source>
</evidence>
<protein>
    <recommendedName>
        <fullName evidence="6">TVP38/TMEM64 family membrane protein</fullName>
    </recommendedName>
</protein>
<feature type="transmembrane region" description="Helical" evidence="6">
    <location>
        <begin position="53"/>
        <end position="73"/>
    </location>
</feature>
<dbReference type="Proteomes" id="UP000003330">
    <property type="component" value="Unassembled WGS sequence"/>
</dbReference>
<dbReference type="RefSeq" id="WP_008089522.1">
    <property type="nucleotide sequence ID" value="NZ_AEUX02000006.1"/>
</dbReference>
<feature type="transmembrane region" description="Helical" evidence="6">
    <location>
        <begin position="172"/>
        <end position="195"/>
    </location>
</feature>
<evidence type="ECO:0000256" key="3">
    <source>
        <dbReference type="ARBA" id="ARBA00022692"/>
    </source>
</evidence>
<comment type="caution">
    <text evidence="8">The sequence shown here is derived from an EMBL/GenBank/DDBJ whole genome shotgun (WGS) entry which is preliminary data.</text>
</comment>
<evidence type="ECO:0000313" key="9">
    <source>
        <dbReference type="Proteomes" id="UP000003330"/>
    </source>
</evidence>
<keyword evidence="3 6" id="KW-0812">Transmembrane</keyword>
<name>G5K3P5_9STRE</name>
<gene>
    <name evidence="8" type="ORF">STRIC_1416</name>
</gene>
<dbReference type="PANTHER" id="PTHR12677:SF49">
    <property type="entry name" value="TVP38_TMEM64 FAMILY MEMBRANE PROTEIN"/>
    <property type="match status" value="1"/>
</dbReference>
<organism evidence="8 9">
    <name type="scientific">Streptococcus ictaluri 707-05</name>
    <dbReference type="NCBI Taxonomy" id="764299"/>
    <lineage>
        <taxon>Bacteria</taxon>
        <taxon>Bacillati</taxon>
        <taxon>Bacillota</taxon>
        <taxon>Bacilli</taxon>
        <taxon>Lactobacillales</taxon>
        <taxon>Streptococcaceae</taxon>
        <taxon>Streptococcus</taxon>
    </lineage>
</organism>
<evidence type="ECO:0000256" key="2">
    <source>
        <dbReference type="ARBA" id="ARBA00022475"/>
    </source>
</evidence>
<proteinExistence type="inferred from homology"/>
<evidence type="ECO:0000256" key="4">
    <source>
        <dbReference type="ARBA" id="ARBA00022989"/>
    </source>
</evidence>
<dbReference type="PANTHER" id="PTHR12677">
    <property type="entry name" value="GOLGI APPARATUS MEMBRANE PROTEIN TVP38-RELATED"/>
    <property type="match status" value="1"/>
</dbReference>
<comment type="similarity">
    <text evidence="6">Belongs to the TVP38/TMEM64 family.</text>
</comment>
<feature type="transmembrane region" description="Helical" evidence="6">
    <location>
        <begin position="12"/>
        <end position="32"/>
    </location>
</feature>
<comment type="caution">
    <text evidence="6">Lacks conserved residue(s) required for the propagation of feature annotation.</text>
</comment>
<reference evidence="8 9" key="1">
    <citation type="journal article" date="2014" name="Int. J. Syst. Evol. Microbiol.">
        <title>Phylogenomics and the dynamic genome evolution of the genus Streptococcus.</title>
        <authorList>
            <consortium name="The Broad Institute Genome Sequencing Platform"/>
            <person name="Richards V.P."/>
            <person name="Palmer S.R."/>
            <person name="Pavinski Bitar P.D."/>
            <person name="Qin X."/>
            <person name="Weinstock G.M."/>
            <person name="Highlander S.K."/>
            <person name="Town C.D."/>
            <person name="Burne R.A."/>
            <person name="Stanhope M.J."/>
        </authorList>
    </citation>
    <scope>NUCLEOTIDE SEQUENCE [LARGE SCALE GENOMIC DNA]</scope>
    <source>
        <strain evidence="8 9">707-05</strain>
    </source>
</reference>
<dbReference type="EMBL" id="AEUX02000006">
    <property type="protein sequence ID" value="EHI69895.1"/>
    <property type="molecule type" value="Genomic_DNA"/>
</dbReference>
<dbReference type="InterPro" id="IPR032816">
    <property type="entry name" value="VTT_dom"/>
</dbReference>
<dbReference type="Pfam" id="PF09335">
    <property type="entry name" value="VTT_dom"/>
    <property type="match status" value="1"/>
</dbReference>
<dbReference type="eggNOG" id="COG0398">
    <property type="taxonomic scope" value="Bacteria"/>
</dbReference>
<dbReference type="AlphaFoldDB" id="G5K3P5"/>
<evidence type="ECO:0000259" key="7">
    <source>
        <dbReference type="Pfam" id="PF09335"/>
    </source>
</evidence>
<dbReference type="InterPro" id="IPR015414">
    <property type="entry name" value="TMEM64"/>
</dbReference>